<dbReference type="RefSeq" id="WP_055223923.1">
    <property type="nucleotide sequence ID" value="NZ_CYYW01000007.1"/>
</dbReference>
<dbReference type="AlphaFoldDB" id="A0A174B5T8"/>
<name>A0A174B5T8_9FIRM</name>
<dbReference type="EMBL" id="CYYW01000007">
    <property type="protein sequence ID" value="CUN95569.1"/>
    <property type="molecule type" value="Genomic_DNA"/>
</dbReference>
<dbReference type="Proteomes" id="UP000095384">
    <property type="component" value="Unassembled WGS sequence"/>
</dbReference>
<proteinExistence type="predicted"/>
<dbReference type="Gene3D" id="3.40.50.1110">
    <property type="entry name" value="SGNH hydrolase"/>
    <property type="match status" value="1"/>
</dbReference>
<evidence type="ECO:0000313" key="3">
    <source>
        <dbReference type="Proteomes" id="UP000095384"/>
    </source>
</evidence>
<evidence type="ECO:0000313" key="2">
    <source>
        <dbReference type="EMBL" id="CUN95569.1"/>
    </source>
</evidence>
<keyword evidence="1" id="KW-1133">Transmembrane helix</keyword>
<dbReference type="SUPFAM" id="SSF52266">
    <property type="entry name" value="SGNH hydrolase"/>
    <property type="match status" value="1"/>
</dbReference>
<reference evidence="2 3" key="1">
    <citation type="submission" date="2015-09" db="EMBL/GenBank/DDBJ databases">
        <authorList>
            <consortium name="Pathogen Informatics"/>
        </authorList>
    </citation>
    <scope>NUCLEOTIDE SEQUENCE [LARGE SCALE GENOMIC DNA]</scope>
    <source>
        <strain evidence="2 3">2789STDY5608860</strain>
    </source>
</reference>
<keyword evidence="1" id="KW-0472">Membrane</keyword>
<evidence type="ECO:0000256" key="1">
    <source>
        <dbReference type="SAM" id="Phobius"/>
    </source>
</evidence>
<sequence length="364" mass="42164">MQIIKRIMPVIFIAIFLALNTILNYILVNANGASEVMWKDFRNEKTIDTVYLGSSFSQVTFNPYIIDEKLGWKSFNMGTPAQPLDQSYVALQNAIKEKKIKRAVLAYGIPTMEDTQNDNARITFAHAMKYGCSWKQKVKMDWDFITDKENINTESSINYLFPWISNSIEWTKTAIENNIKLKKHNNDATENMKTTEWYASYIGKGYAPILTGGFDYKNAITDNTKANYNCIISETAYCKLEKMCRLCKDNEVEFIIVNTPKAPYDISMYGADEYFAINSRIEEICTKYGFSYYDFNLIKPQIFQICPEYLNNYEHLSKAGSEAFCNAFSNFIRLHDSGECMTNYFYNEEEYLDSVKDIVQCIKE</sequence>
<keyword evidence="1" id="KW-0812">Transmembrane</keyword>
<organism evidence="2 3">
    <name type="scientific">Agathobacter rectalis</name>
    <dbReference type="NCBI Taxonomy" id="39491"/>
    <lineage>
        <taxon>Bacteria</taxon>
        <taxon>Bacillati</taxon>
        <taxon>Bacillota</taxon>
        <taxon>Clostridia</taxon>
        <taxon>Lachnospirales</taxon>
        <taxon>Lachnospiraceae</taxon>
        <taxon>Agathobacter</taxon>
    </lineage>
</organism>
<evidence type="ECO:0008006" key="4">
    <source>
        <dbReference type="Google" id="ProtNLM"/>
    </source>
</evidence>
<feature type="transmembrane region" description="Helical" evidence="1">
    <location>
        <begin position="7"/>
        <end position="27"/>
    </location>
</feature>
<accession>A0A174B5T8</accession>
<protein>
    <recommendedName>
        <fullName evidence="4">SGNH/GDSL hydrolase family protein</fullName>
    </recommendedName>
</protein>
<dbReference type="InterPro" id="IPR036514">
    <property type="entry name" value="SGNH_hydro_sf"/>
</dbReference>
<gene>
    <name evidence="2" type="ORF">ERS852417_01304</name>
</gene>